<proteinExistence type="predicted"/>
<feature type="transmembrane region" description="Helical" evidence="1">
    <location>
        <begin position="68"/>
        <end position="86"/>
    </location>
</feature>
<comment type="caution">
    <text evidence="2">The sequence shown here is derived from an EMBL/GenBank/DDBJ whole genome shotgun (WGS) entry which is preliminary data.</text>
</comment>
<keyword evidence="1" id="KW-1133">Transmembrane helix</keyword>
<evidence type="ECO:0000256" key="1">
    <source>
        <dbReference type="SAM" id="Phobius"/>
    </source>
</evidence>
<feature type="transmembrane region" description="Helical" evidence="1">
    <location>
        <begin position="361"/>
        <end position="393"/>
    </location>
</feature>
<dbReference type="Proteomes" id="UP001197214">
    <property type="component" value="Unassembled WGS sequence"/>
</dbReference>
<protein>
    <recommendedName>
        <fullName evidence="4">O-antigen ligase family protein</fullName>
    </recommendedName>
</protein>
<keyword evidence="1" id="KW-0812">Transmembrane</keyword>
<dbReference type="RefSeq" id="WP_219236995.1">
    <property type="nucleotide sequence ID" value="NZ_JAHWZX010000002.1"/>
</dbReference>
<sequence length="436" mass="49521">MAVDSREMAEPEVRLARRRVFRPRAADRPPLSAEEKSERFVLRTLTISFAIAVLTMKIGLPLSPGKVSVQFVLVIQYAVIALLMIAGRLKVSIGKLFIFLLFGMACLITAMLQPNPNFSFPSLIYVLAIYATYIFLVPVRDETLRKYFEAIQIFAIVAVALVIIDWAVQFAGQHMPNIENIIPKNFLFFDYIYIQPLEWGSRFNKPNAYFFLETSFVSQFIAFALIIEAAFFQRFKNLLIYGVGLVFTFGGTGMMLALLCVPVLLFHLRVRMLPLILISLPVVAVAAIQVGLVQNVEKRTAEFGEKGASANQRFNAQFERVGEVFSGPIRETLIGIGPGQMPNRINIMWTPISKVIVEYGIFVYALFWAFLIYCLFGRGIPFIISWMVVIQYLFLNGSFLVPIVNFYNVMLAGMLMVRPGDRDQLRRVFSRHAHRH</sequence>
<keyword evidence="1" id="KW-0472">Membrane</keyword>
<feature type="transmembrane region" description="Helical" evidence="1">
    <location>
        <begin position="40"/>
        <end position="62"/>
    </location>
</feature>
<organism evidence="2 3">
    <name type="scientific">Stakelama flava</name>
    <dbReference type="NCBI Taxonomy" id="2860338"/>
    <lineage>
        <taxon>Bacteria</taxon>
        <taxon>Pseudomonadati</taxon>
        <taxon>Pseudomonadota</taxon>
        <taxon>Alphaproteobacteria</taxon>
        <taxon>Sphingomonadales</taxon>
        <taxon>Sphingomonadaceae</taxon>
        <taxon>Stakelama</taxon>
    </lineage>
</organism>
<gene>
    <name evidence="2" type="ORF">KY084_03280</name>
</gene>
<feature type="transmembrane region" description="Helical" evidence="1">
    <location>
        <begin position="118"/>
        <end position="136"/>
    </location>
</feature>
<feature type="transmembrane region" description="Helical" evidence="1">
    <location>
        <begin position="272"/>
        <end position="293"/>
    </location>
</feature>
<feature type="transmembrane region" description="Helical" evidence="1">
    <location>
        <begin position="148"/>
        <end position="168"/>
    </location>
</feature>
<name>A0ABS6XKI8_9SPHN</name>
<evidence type="ECO:0008006" key="4">
    <source>
        <dbReference type="Google" id="ProtNLM"/>
    </source>
</evidence>
<evidence type="ECO:0000313" key="3">
    <source>
        <dbReference type="Proteomes" id="UP001197214"/>
    </source>
</evidence>
<evidence type="ECO:0000313" key="2">
    <source>
        <dbReference type="EMBL" id="MBW4329896.1"/>
    </source>
</evidence>
<feature type="transmembrane region" description="Helical" evidence="1">
    <location>
        <begin position="93"/>
        <end position="112"/>
    </location>
</feature>
<keyword evidence="3" id="KW-1185">Reference proteome</keyword>
<accession>A0ABS6XKI8</accession>
<dbReference type="EMBL" id="JAHWZX010000002">
    <property type="protein sequence ID" value="MBW4329896.1"/>
    <property type="molecule type" value="Genomic_DNA"/>
</dbReference>
<feature type="transmembrane region" description="Helical" evidence="1">
    <location>
        <begin position="208"/>
        <end position="231"/>
    </location>
</feature>
<feature type="transmembrane region" description="Helical" evidence="1">
    <location>
        <begin position="238"/>
        <end position="266"/>
    </location>
</feature>
<reference evidence="2 3" key="1">
    <citation type="submission" date="2021-07" db="EMBL/GenBank/DDBJ databases">
        <title>Stakelama flava sp. nov., a novel endophytic bacterium isolated from branch of Kandelia candel.</title>
        <authorList>
            <person name="Tuo L."/>
        </authorList>
    </citation>
    <scope>NUCLEOTIDE SEQUENCE [LARGE SCALE GENOMIC DNA]</scope>
    <source>
        <strain evidence="2 3">CBK3Z-3</strain>
    </source>
</reference>